<evidence type="ECO:0000259" key="7">
    <source>
        <dbReference type="PROSITE" id="PS50811"/>
    </source>
</evidence>
<comment type="caution">
    <text evidence="8">The sequence shown here is derived from an EMBL/GenBank/DDBJ whole genome shotgun (WGS) entry which is preliminary data.</text>
</comment>
<dbReference type="Pfam" id="PF03106">
    <property type="entry name" value="WRKY"/>
    <property type="match status" value="1"/>
</dbReference>
<accession>A0A1J6J0X6</accession>
<dbReference type="GO" id="GO:0003700">
    <property type="term" value="F:DNA-binding transcription factor activity"/>
    <property type="evidence" value="ECO:0007669"/>
    <property type="project" value="InterPro"/>
</dbReference>
<evidence type="ECO:0000256" key="6">
    <source>
        <dbReference type="SAM" id="MobiDB-lite"/>
    </source>
</evidence>
<evidence type="ECO:0000256" key="4">
    <source>
        <dbReference type="ARBA" id="ARBA00023163"/>
    </source>
</evidence>
<dbReference type="InterPro" id="IPR003657">
    <property type="entry name" value="WRKY_dom"/>
</dbReference>
<dbReference type="Gramene" id="OIT03551">
    <property type="protein sequence ID" value="OIT03551"/>
    <property type="gene ID" value="A4A49_07389"/>
</dbReference>
<dbReference type="PROSITE" id="PS50811">
    <property type="entry name" value="WRKY"/>
    <property type="match status" value="1"/>
</dbReference>
<feature type="domain" description="WRKY" evidence="7">
    <location>
        <begin position="141"/>
        <end position="203"/>
    </location>
</feature>
<feature type="compositionally biased region" description="Low complexity" evidence="6">
    <location>
        <begin position="96"/>
        <end position="112"/>
    </location>
</feature>
<organism evidence="8 9">
    <name type="scientific">Nicotiana attenuata</name>
    <name type="common">Coyote tobacco</name>
    <dbReference type="NCBI Taxonomy" id="49451"/>
    <lineage>
        <taxon>Eukaryota</taxon>
        <taxon>Viridiplantae</taxon>
        <taxon>Streptophyta</taxon>
        <taxon>Embryophyta</taxon>
        <taxon>Tracheophyta</taxon>
        <taxon>Spermatophyta</taxon>
        <taxon>Magnoliopsida</taxon>
        <taxon>eudicotyledons</taxon>
        <taxon>Gunneridae</taxon>
        <taxon>Pentapetalae</taxon>
        <taxon>asterids</taxon>
        <taxon>lamiids</taxon>
        <taxon>Solanales</taxon>
        <taxon>Solanaceae</taxon>
        <taxon>Nicotianoideae</taxon>
        <taxon>Nicotianeae</taxon>
        <taxon>Nicotiana</taxon>
    </lineage>
</organism>
<sequence>MDETTATILYGCKLAKELEANLPNWANQPQITLNKTEEIVAVFNNVKERLSHHHHQQQQQALEFFHAAEMLGDQRQATAAFAVHGLPPAQESDQMGVSDSTRGGGSSSSSSQRQRRRAGDTDTRTVRVAAPRMGNLELPPEDGYTWRKYGQKEILGSRFPRAYYRCTHQKLYNCLAKKQVQRLDNDPYVFEVTYRSQHTCYMPATAPTVPPPLMEKITHQTITILPPPHLPLRPPPTPASLSAHWLTMDIKPQGDQGTSTIPFDIQRDFGHSTGGSLASICNVMSRDGGGAGPSGVRYGREVDYQLQVVDMADAMFNYSGSCSNNSMDIIFSSIDDKWDSAEKKE</sequence>
<evidence type="ECO:0000256" key="1">
    <source>
        <dbReference type="ARBA" id="ARBA00004123"/>
    </source>
</evidence>
<dbReference type="AlphaFoldDB" id="A0A1J6J0X6"/>
<dbReference type="Gene3D" id="2.20.25.80">
    <property type="entry name" value="WRKY domain"/>
    <property type="match status" value="1"/>
</dbReference>
<dbReference type="SMART" id="SM00774">
    <property type="entry name" value="WRKY"/>
    <property type="match status" value="1"/>
</dbReference>
<dbReference type="InterPro" id="IPR036576">
    <property type="entry name" value="WRKY_dom_sf"/>
</dbReference>
<dbReference type="OMA" id="HTCHMSA"/>
<dbReference type="EMBL" id="MJEQ01037187">
    <property type="protein sequence ID" value="OIT03551.1"/>
    <property type="molecule type" value="Genomic_DNA"/>
</dbReference>
<evidence type="ECO:0000313" key="9">
    <source>
        <dbReference type="Proteomes" id="UP000187609"/>
    </source>
</evidence>
<proteinExistence type="predicted"/>
<evidence type="ECO:0000256" key="2">
    <source>
        <dbReference type="ARBA" id="ARBA00023015"/>
    </source>
</evidence>
<dbReference type="InterPro" id="IPR044810">
    <property type="entry name" value="WRKY_plant"/>
</dbReference>
<evidence type="ECO:0000256" key="5">
    <source>
        <dbReference type="ARBA" id="ARBA00023242"/>
    </source>
</evidence>
<protein>
    <submittedName>
        <fullName evidence="8">Wrky transcription factor 55</fullName>
    </submittedName>
</protein>
<dbReference type="KEGG" id="nau:109226100"/>
<dbReference type="PANTHER" id="PTHR32096">
    <property type="entry name" value="WRKY TRANSCRIPTION FACTOR 30-RELATED-RELATED"/>
    <property type="match status" value="1"/>
</dbReference>
<dbReference type="Proteomes" id="UP000187609">
    <property type="component" value="Unassembled WGS sequence"/>
</dbReference>
<dbReference type="PANTHER" id="PTHR32096:SF146">
    <property type="entry name" value="WRKY TRANSCRIPTION FACTOR 19-RELATED"/>
    <property type="match status" value="1"/>
</dbReference>
<dbReference type="SMR" id="A0A1J6J0X6"/>
<keyword evidence="2" id="KW-0805">Transcription regulation</keyword>
<evidence type="ECO:0000313" key="8">
    <source>
        <dbReference type="EMBL" id="OIT03551.1"/>
    </source>
</evidence>
<keyword evidence="3" id="KW-0238">DNA-binding</keyword>
<reference evidence="8" key="1">
    <citation type="submission" date="2016-11" db="EMBL/GenBank/DDBJ databases">
        <title>The genome of Nicotiana attenuata.</title>
        <authorList>
            <person name="Xu S."/>
            <person name="Brockmoeller T."/>
            <person name="Gaquerel E."/>
            <person name="Navarro A."/>
            <person name="Kuhl H."/>
            <person name="Gase K."/>
            <person name="Ling Z."/>
            <person name="Zhou W."/>
            <person name="Kreitzer C."/>
            <person name="Stanke M."/>
            <person name="Tang H."/>
            <person name="Lyons E."/>
            <person name="Pandey P."/>
            <person name="Pandey S.P."/>
            <person name="Timmermann B."/>
            <person name="Baldwin I.T."/>
        </authorList>
    </citation>
    <scope>NUCLEOTIDE SEQUENCE [LARGE SCALE GENOMIC DNA]</scope>
    <source>
        <strain evidence="8">UT</strain>
    </source>
</reference>
<dbReference type="SUPFAM" id="SSF118290">
    <property type="entry name" value="WRKY DNA-binding domain"/>
    <property type="match status" value="1"/>
</dbReference>
<dbReference type="GeneID" id="109226100"/>
<dbReference type="STRING" id="49451.A0A1J6J0X6"/>
<comment type="subcellular location">
    <subcellularLocation>
        <location evidence="1">Nucleus</location>
    </subcellularLocation>
</comment>
<dbReference type="GO" id="GO:0000976">
    <property type="term" value="F:transcription cis-regulatory region binding"/>
    <property type="evidence" value="ECO:0007669"/>
    <property type="project" value="TreeGrafter"/>
</dbReference>
<keyword evidence="5" id="KW-0539">Nucleus</keyword>
<dbReference type="GO" id="GO:0005634">
    <property type="term" value="C:nucleus"/>
    <property type="evidence" value="ECO:0007669"/>
    <property type="project" value="UniProtKB-SubCell"/>
</dbReference>
<dbReference type="OrthoDB" id="684963at2759"/>
<gene>
    <name evidence="8" type="primary">WRKY55</name>
    <name evidence="8" type="ORF">A4A49_07389</name>
</gene>
<keyword evidence="4" id="KW-0804">Transcription</keyword>
<feature type="region of interest" description="Disordered" evidence="6">
    <location>
        <begin position="88"/>
        <end position="125"/>
    </location>
</feature>
<evidence type="ECO:0000256" key="3">
    <source>
        <dbReference type="ARBA" id="ARBA00023125"/>
    </source>
</evidence>
<keyword evidence="9" id="KW-1185">Reference proteome</keyword>
<name>A0A1J6J0X6_NICAT</name>